<dbReference type="CDD" id="cd14014">
    <property type="entry name" value="STKc_PknB_like"/>
    <property type="match status" value="1"/>
</dbReference>
<evidence type="ECO:0000256" key="6">
    <source>
        <dbReference type="ARBA" id="ARBA00022777"/>
    </source>
</evidence>
<proteinExistence type="predicted"/>
<comment type="catalytic activity">
    <reaction evidence="8">
        <text>L-threonyl-[protein] + ATP = O-phospho-L-threonyl-[protein] + ADP + H(+)</text>
        <dbReference type="Rhea" id="RHEA:46608"/>
        <dbReference type="Rhea" id="RHEA-COMP:11060"/>
        <dbReference type="Rhea" id="RHEA-COMP:11605"/>
        <dbReference type="ChEBI" id="CHEBI:15378"/>
        <dbReference type="ChEBI" id="CHEBI:30013"/>
        <dbReference type="ChEBI" id="CHEBI:30616"/>
        <dbReference type="ChEBI" id="CHEBI:61977"/>
        <dbReference type="ChEBI" id="CHEBI:456216"/>
        <dbReference type="EC" id="2.7.11.1"/>
    </reaction>
</comment>
<dbReference type="InterPro" id="IPR000719">
    <property type="entry name" value="Prot_kinase_dom"/>
</dbReference>
<keyword evidence="4" id="KW-0677">Repeat</keyword>
<dbReference type="Gene3D" id="3.30.200.20">
    <property type="entry name" value="Phosphorylase Kinase, domain 1"/>
    <property type="match status" value="1"/>
</dbReference>
<dbReference type="Pfam" id="PF00069">
    <property type="entry name" value="Pkinase"/>
    <property type="match status" value="1"/>
</dbReference>
<evidence type="ECO:0000256" key="5">
    <source>
        <dbReference type="ARBA" id="ARBA00022741"/>
    </source>
</evidence>
<dbReference type="GO" id="GO:0005524">
    <property type="term" value="F:ATP binding"/>
    <property type="evidence" value="ECO:0007669"/>
    <property type="project" value="UniProtKB-KW"/>
</dbReference>
<dbReference type="SUPFAM" id="SSF56112">
    <property type="entry name" value="Protein kinase-like (PK-like)"/>
    <property type="match status" value="1"/>
</dbReference>
<keyword evidence="10" id="KW-0812">Transmembrane</keyword>
<evidence type="ECO:0000256" key="1">
    <source>
        <dbReference type="ARBA" id="ARBA00012513"/>
    </source>
</evidence>
<evidence type="ECO:0000313" key="13">
    <source>
        <dbReference type="EMBL" id="SDZ84776.1"/>
    </source>
</evidence>
<keyword evidence="3" id="KW-0808">Transferase</keyword>
<gene>
    <name evidence="13" type="ORF">SAMN02910418_00383</name>
</gene>
<dbReference type="EMBL" id="FNQV01000002">
    <property type="protein sequence ID" value="SDZ84776.1"/>
    <property type="molecule type" value="Genomic_DNA"/>
</dbReference>
<evidence type="ECO:0000256" key="2">
    <source>
        <dbReference type="ARBA" id="ARBA00022527"/>
    </source>
</evidence>
<keyword evidence="5" id="KW-0547">Nucleotide-binding</keyword>
<keyword evidence="10" id="KW-1133">Transmembrane helix</keyword>
<evidence type="ECO:0000259" key="12">
    <source>
        <dbReference type="PROSITE" id="PS51178"/>
    </source>
</evidence>
<feature type="domain" description="PASTA" evidence="12">
    <location>
        <begin position="509"/>
        <end position="575"/>
    </location>
</feature>
<dbReference type="Gene3D" id="1.10.510.10">
    <property type="entry name" value="Transferase(Phosphotransferase) domain 1"/>
    <property type="match status" value="1"/>
</dbReference>
<dbReference type="FunFam" id="1.10.510.10:FF:000021">
    <property type="entry name" value="Serine/threonine protein kinase"/>
    <property type="match status" value="1"/>
</dbReference>
<feature type="transmembrane region" description="Helical" evidence="10">
    <location>
        <begin position="351"/>
        <end position="371"/>
    </location>
</feature>
<dbReference type="PROSITE" id="PS00108">
    <property type="entry name" value="PROTEIN_KINASE_ST"/>
    <property type="match status" value="1"/>
</dbReference>
<dbReference type="InterPro" id="IPR011009">
    <property type="entry name" value="Kinase-like_dom_sf"/>
</dbReference>
<evidence type="ECO:0000256" key="9">
    <source>
        <dbReference type="ARBA" id="ARBA00048679"/>
    </source>
</evidence>
<feature type="domain" description="Protein kinase" evidence="11">
    <location>
        <begin position="20"/>
        <end position="278"/>
    </location>
</feature>
<dbReference type="AlphaFoldDB" id="A0A1H3WCB4"/>
<evidence type="ECO:0000256" key="8">
    <source>
        <dbReference type="ARBA" id="ARBA00047899"/>
    </source>
</evidence>
<feature type="domain" description="PASTA" evidence="12">
    <location>
        <begin position="441"/>
        <end position="508"/>
    </location>
</feature>
<dbReference type="EC" id="2.7.11.1" evidence="1"/>
<keyword evidence="14" id="KW-1185">Reference proteome</keyword>
<protein>
    <recommendedName>
        <fullName evidence="1">non-specific serine/threonine protein kinase</fullName>
        <ecNumber evidence="1">2.7.11.1</ecNumber>
    </recommendedName>
</protein>
<accession>A0A1H3WCB4</accession>
<keyword evidence="7" id="KW-0067">ATP-binding</keyword>
<evidence type="ECO:0000313" key="14">
    <source>
        <dbReference type="Proteomes" id="UP000199288"/>
    </source>
</evidence>
<dbReference type="SMART" id="SM00740">
    <property type="entry name" value="PASTA"/>
    <property type="match status" value="4"/>
</dbReference>
<keyword evidence="2 13" id="KW-0723">Serine/threonine-protein kinase</keyword>
<dbReference type="OrthoDB" id="9762169at2"/>
<dbReference type="SMART" id="SM00220">
    <property type="entry name" value="S_TKc"/>
    <property type="match status" value="1"/>
</dbReference>
<keyword evidence="10" id="KW-0472">Membrane</keyword>
<comment type="catalytic activity">
    <reaction evidence="9">
        <text>L-seryl-[protein] + ATP = O-phospho-L-seryl-[protein] + ADP + H(+)</text>
        <dbReference type="Rhea" id="RHEA:17989"/>
        <dbReference type="Rhea" id="RHEA-COMP:9863"/>
        <dbReference type="Rhea" id="RHEA-COMP:11604"/>
        <dbReference type="ChEBI" id="CHEBI:15378"/>
        <dbReference type="ChEBI" id="CHEBI:29999"/>
        <dbReference type="ChEBI" id="CHEBI:30616"/>
        <dbReference type="ChEBI" id="CHEBI:83421"/>
        <dbReference type="ChEBI" id="CHEBI:456216"/>
        <dbReference type="EC" id="2.7.11.1"/>
    </reaction>
</comment>
<dbReference type="PROSITE" id="PS50011">
    <property type="entry name" value="PROTEIN_KINASE_DOM"/>
    <property type="match status" value="1"/>
</dbReference>
<dbReference type="PANTHER" id="PTHR43289:SF6">
    <property type="entry name" value="SERINE_THREONINE-PROTEIN KINASE NEKL-3"/>
    <property type="match status" value="1"/>
</dbReference>
<evidence type="ECO:0000259" key="11">
    <source>
        <dbReference type="PROSITE" id="PS50011"/>
    </source>
</evidence>
<organism evidence="13 14">
    <name type="scientific">Bowdeniella nasicola</name>
    <dbReference type="NCBI Taxonomy" id="208480"/>
    <lineage>
        <taxon>Bacteria</taxon>
        <taxon>Bacillati</taxon>
        <taxon>Actinomycetota</taxon>
        <taxon>Actinomycetes</taxon>
        <taxon>Actinomycetales</taxon>
        <taxon>Actinomycetaceae</taxon>
        <taxon>Bowdeniella</taxon>
    </lineage>
</organism>
<dbReference type="FunFam" id="3.30.200.20:FF:000035">
    <property type="entry name" value="Serine/threonine protein kinase Stk1"/>
    <property type="match status" value="1"/>
</dbReference>
<dbReference type="GO" id="GO:0045717">
    <property type="term" value="P:negative regulation of fatty acid biosynthetic process"/>
    <property type="evidence" value="ECO:0007669"/>
    <property type="project" value="UniProtKB-ARBA"/>
</dbReference>
<dbReference type="InterPro" id="IPR005543">
    <property type="entry name" value="PASTA_dom"/>
</dbReference>
<dbReference type="PANTHER" id="PTHR43289">
    <property type="entry name" value="MITOGEN-ACTIVATED PROTEIN KINASE KINASE KINASE 20-RELATED"/>
    <property type="match status" value="1"/>
</dbReference>
<sequence length="639" mass="68224">MRDVERPQPESDAVIIDHRYRIVRRIARGGMSQVYVAHDQRLERDVALKIMHPYLAESEEFVRLFRREARAAARLSHPGIVAVHDQGQTGDSFYLTMEYVDGGNLRHRLMEAGTLSLGEALDITEQILSALDAAHRGGLIHRDIKPENVLMPSSGGIKVADFGLARAVSEASMSGTSTVLGTVAYLAPEVVVDGASSPAADVYAVGILLYEMLTGQPPFTGERPIQVAYKHVNESVPALSDTLPWIPSEVDEFLAALCARDIADREPDAATAVRHLRRIKDDIPADLLARRHEVAPSADNETSAAHPSDTQAIERHRTAVFERPAPSKVAVPVGAVTDKPRPARRTGRRRWPFFLLAFVLLASGAFAGWWFTLGPGGTRPVPEVAGLAEAVAVDKIRDSELAVHVERDYHDTVASGLVISTDPASGSARKGSTVTVLVSKGIRTVTVPTLVGESEDAAQTALKGADVTAGQHTREHSDTVSAGRVISASHEAGAVIPHNEAVTLVISDGPAPITFPDVRGASLDDASGTLKNLALSITTSEQFSDDVPKGHVISMSPEPGSAGHRLDQVSLVVSKGPELIEVPSVFAKQVDEATQILKDAGFEVRIEKLLGGVFGTVHSQNPSGGTMVPKGSTITLKIV</sequence>
<keyword evidence="6 13" id="KW-0418">Kinase</keyword>
<feature type="domain" description="PASTA" evidence="12">
    <location>
        <begin position="576"/>
        <end position="639"/>
    </location>
</feature>
<dbReference type="Gene3D" id="3.30.10.20">
    <property type="match status" value="4"/>
</dbReference>
<evidence type="ECO:0000256" key="7">
    <source>
        <dbReference type="ARBA" id="ARBA00022840"/>
    </source>
</evidence>
<dbReference type="Pfam" id="PF03793">
    <property type="entry name" value="PASTA"/>
    <property type="match status" value="4"/>
</dbReference>
<feature type="domain" description="PASTA" evidence="12">
    <location>
        <begin position="377"/>
        <end position="440"/>
    </location>
</feature>
<name>A0A1H3WCB4_9ACTO</name>
<dbReference type="Proteomes" id="UP000199288">
    <property type="component" value="Unassembled WGS sequence"/>
</dbReference>
<dbReference type="InterPro" id="IPR008271">
    <property type="entry name" value="Ser/Thr_kinase_AS"/>
</dbReference>
<dbReference type="PROSITE" id="PS51178">
    <property type="entry name" value="PASTA"/>
    <property type="match status" value="4"/>
</dbReference>
<dbReference type="CDD" id="cd06577">
    <property type="entry name" value="PASTA_pknB"/>
    <property type="match status" value="4"/>
</dbReference>
<evidence type="ECO:0000256" key="4">
    <source>
        <dbReference type="ARBA" id="ARBA00022737"/>
    </source>
</evidence>
<dbReference type="NCBIfam" id="NF033483">
    <property type="entry name" value="PknB_PASTA_kin"/>
    <property type="match status" value="1"/>
</dbReference>
<dbReference type="GO" id="GO:0004674">
    <property type="term" value="F:protein serine/threonine kinase activity"/>
    <property type="evidence" value="ECO:0007669"/>
    <property type="project" value="UniProtKB-KW"/>
</dbReference>
<reference evidence="14" key="1">
    <citation type="submission" date="2016-10" db="EMBL/GenBank/DDBJ databases">
        <authorList>
            <person name="Varghese N."/>
            <person name="Submissions S."/>
        </authorList>
    </citation>
    <scope>NUCLEOTIDE SEQUENCE [LARGE SCALE GENOMIC DNA]</scope>
    <source>
        <strain evidence="14">KPR-1</strain>
    </source>
</reference>
<evidence type="ECO:0000256" key="3">
    <source>
        <dbReference type="ARBA" id="ARBA00022679"/>
    </source>
</evidence>
<evidence type="ECO:0000256" key="10">
    <source>
        <dbReference type="SAM" id="Phobius"/>
    </source>
</evidence>